<accession>A0ABW2UQA7</accession>
<dbReference type="Pfam" id="PF13443">
    <property type="entry name" value="HTH_26"/>
    <property type="match status" value="1"/>
</dbReference>
<feature type="domain" description="HTH cro/C1-type" evidence="1">
    <location>
        <begin position="8"/>
        <end position="58"/>
    </location>
</feature>
<reference evidence="3" key="1">
    <citation type="journal article" date="2019" name="Int. J. Syst. Evol. Microbiol.">
        <title>The Global Catalogue of Microorganisms (GCM) 10K type strain sequencing project: providing services to taxonomists for standard genome sequencing and annotation.</title>
        <authorList>
            <consortium name="The Broad Institute Genomics Platform"/>
            <consortium name="The Broad Institute Genome Sequencing Center for Infectious Disease"/>
            <person name="Wu L."/>
            <person name="Ma J."/>
        </authorList>
    </citation>
    <scope>NUCLEOTIDE SEQUENCE [LARGE SCALE GENOMIC DNA]</scope>
    <source>
        <strain evidence="3">JCM 30234</strain>
    </source>
</reference>
<dbReference type="InterPro" id="IPR010982">
    <property type="entry name" value="Lambda_DNA-bd_dom_sf"/>
</dbReference>
<dbReference type="EMBL" id="JBHTGR010000001">
    <property type="protein sequence ID" value="MFC7745889.1"/>
    <property type="molecule type" value="Genomic_DNA"/>
</dbReference>
<dbReference type="Gene3D" id="1.10.260.40">
    <property type="entry name" value="lambda repressor-like DNA-binding domains"/>
    <property type="match status" value="1"/>
</dbReference>
<keyword evidence="3" id="KW-1185">Reference proteome</keyword>
<organism evidence="2 3">
    <name type="scientific">Lentibacillus kimchii</name>
    <dbReference type="NCBI Taxonomy" id="1542911"/>
    <lineage>
        <taxon>Bacteria</taxon>
        <taxon>Bacillati</taxon>
        <taxon>Bacillota</taxon>
        <taxon>Bacilli</taxon>
        <taxon>Bacillales</taxon>
        <taxon>Bacillaceae</taxon>
        <taxon>Lentibacillus</taxon>
    </lineage>
</organism>
<dbReference type="Proteomes" id="UP001596620">
    <property type="component" value="Unassembled WGS sequence"/>
</dbReference>
<dbReference type="RefSeq" id="WP_382357357.1">
    <property type="nucleotide sequence ID" value="NZ_JBHTGR010000001.1"/>
</dbReference>
<proteinExistence type="predicted"/>
<comment type="caution">
    <text evidence="2">The sequence shown here is derived from an EMBL/GenBank/DDBJ whole genome shotgun (WGS) entry which is preliminary data.</text>
</comment>
<evidence type="ECO:0000313" key="3">
    <source>
        <dbReference type="Proteomes" id="UP001596620"/>
    </source>
</evidence>
<dbReference type="SUPFAM" id="SSF47413">
    <property type="entry name" value="lambda repressor-like DNA-binding domains"/>
    <property type="match status" value="1"/>
</dbReference>
<protein>
    <submittedName>
        <fullName evidence="2">Helix-turn-helix domain-containing protein</fullName>
    </submittedName>
</protein>
<evidence type="ECO:0000313" key="2">
    <source>
        <dbReference type="EMBL" id="MFC7745889.1"/>
    </source>
</evidence>
<sequence>MKKIKCTLSNTLSELHITKNKLAVESKVRPNTITDIANNKAQAVNFDTLVKILAALEIIANDNNINRDFNVTDVFIYVDE</sequence>
<dbReference type="InterPro" id="IPR001387">
    <property type="entry name" value="Cro/C1-type_HTH"/>
</dbReference>
<evidence type="ECO:0000259" key="1">
    <source>
        <dbReference type="Pfam" id="PF13443"/>
    </source>
</evidence>
<gene>
    <name evidence="2" type="ORF">ACFQU8_01355</name>
</gene>
<name>A0ABW2UQA7_9BACI</name>